<feature type="compositionally biased region" description="Polar residues" evidence="1">
    <location>
        <begin position="263"/>
        <end position="273"/>
    </location>
</feature>
<comment type="caution">
    <text evidence="2">The sequence shown here is derived from an EMBL/GenBank/DDBJ whole genome shotgun (WGS) entry which is preliminary data.</text>
</comment>
<dbReference type="RefSeq" id="XP_020127093.1">
    <property type="nucleotide sequence ID" value="XM_020277331.1"/>
</dbReference>
<feature type="compositionally biased region" description="Polar residues" evidence="1">
    <location>
        <begin position="147"/>
        <end position="162"/>
    </location>
</feature>
<proteinExistence type="predicted"/>
<feature type="region of interest" description="Disordered" evidence="1">
    <location>
        <begin position="317"/>
        <end position="336"/>
    </location>
</feature>
<dbReference type="GeneID" id="31017592"/>
<feature type="region of interest" description="Disordered" evidence="1">
    <location>
        <begin position="28"/>
        <end position="277"/>
    </location>
</feature>
<evidence type="ECO:0000256" key="1">
    <source>
        <dbReference type="SAM" id="MobiDB-lite"/>
    </source>
</evidence>
<name>A0A1J9QQX8_9PEZI</name>
<keyword evidence="3" id="KW-1185">Reference proteome</keyword>
<dbReference type="Proteomes" id="UP000183809">
    <property type="component" value="Unassembled WGS sequence"/>
</dbReference>
<dbReference type="OrthoDB" id="3940119at2759"/>
<accession>A0A1J9QQX8</accession>
<reference evidence="2 3" key="1">
    <citation type="submission" date="2016-10" db="EMBL/GenBank/DDBJ databases">
        <title>Proteomics and genomics reveal pathogen-plant mechanisms compatible with a hemibiotrophic lifestyle of Diplodia corticola.</title>
        <authorList>
            <person name="Fernandes I."/>
            <person name="De Jonge R."/>
            <person name="Van De Peer Y."/>
            <person name="Devreese B."/>
            <person name="Alves A."/>
            <person name="Esteves A.C."/>
        </authorList>
    </citation>
    <scope>NUCLEOTIDE SEQUENCE [LARGE SCALE GENOMIC DNA]</scope>
    <source>
        <strain evidence="2 3">CBS 112549</strain>
    </source>
</reference>
<feature type="compositionally biased region" description="Polar residues" evidence="1">
    <location>
        <begin position="171"/>
        <end position="193"/>
    </location>
</feature>
<organism evidence="2 3">
    <name type="scientific">Diplodia corticola</name>
    <dbReference type="NCBI Taxonomy" id="236234"/>
    <lineage>
        <taxon>Eukaryota</taxon>
        <taxon>Fungi</taxon>
        <taxon>Dikarya</taxon>
        <taxon>Ascomycota</taxon>
        <taxon>Pezizomycotina</taxon>
        <taxon>Dothideomycetes</taxon>
        <taxon>Dothideomycetes incertae sedis</taxon>
        <taxon>Botryosphaeriales</taxon>
        <taxon>Botryosphaeriaceae</taxon>
        <taxon>Diplodia</taxon>
    </lineage>
</organism>
<feature type="compositionally biased region" description="Polar residues" evidence="1">
    <location>
        <begin position="224"/>
        <end position="246"/>
    </location>
</feature>
<evidence type="ECO:0000313" key="3">
    <source>
        <dbReference type="Proteomes" id="UP000183809"/>
    </source>
</evidence>
<protein>
    <submittedName>
        <fullName evidence="2">Mucin-2-like</fullName>
    </submittedName>
</protein>
<gene>
    <name evidence="2" type="ORF">BKCO1_550004</name>
</gene>
<sequence>MANPFSWTPSRNQDMSFEDGLALIDAFYEGPDRDAVPGTTMPPPTSPPVADSAQTVGRDQVTDDARTAIAIAQLPDSPIDRHNTNKRAILPSSPPEQDHPQWQPHWTIGLPPSFTSPPNVTIAPPPSPATGLVPTIQSASFPVASHIKSSASPQLSRVTPPNTFAREDDSPTVTTSKAGSSSLATSKNTSPDLSTPKIDSPILTATPISINAPAFRKTPIPLPTSFTVTKPQTPILSAAARTSSVAKENKPPSSKALKKKATDSPNSASTASRSVKKQRCVRCVKQHGACDLDTKHPCTRCAKANVAPEECVPRDYTAKRRPSQPVVGTKAVQGTE</sequence>
<evidence type="ECO:0000313" key="2">
    <source>
        <dbReference type="EMBL" id="OJD30833.1"/>
    </source>
</evidence>
<dbReference type="EMBL" id="MNUE01000055">
    <property type="protein sequence ID" value="OJD30833.1"/>
    <property type="molecule type" value="Genomic_DNA"/>
</dbReference>
<dbReference type="AlphaFoldDB" id="A0A1J9QQX8"/>